<sequence>MTSLLSIPSQNERWERGSPPLLSLSTAHKQHSFSTPPLRPEYNLVNVKLVREIDELRQDWGIHGTAIAVVRKGDDGEWKEDTFGLGVADSNGNAVTENTLFGIASNSKLFTAIATGLVIANETATRRTEARLTLKTKIKDVVPDWKLMDSIASEGTDVVDLLSHRTGLPGHDGFYGLEEDKTTVISRMRHLRPSAEFRQSWQYSNLAFVVASSFPEYLYNIPYITYVQDNIFTPLGMNDTTYDVGTATRTGRRADAFMRRDMNLSACVDDLEKRTFGERCQGEVVDIGWMRDTARDAGAGGVITSARDMATWLKVLLAKGRSPFTNQTVIPSSAITAAATPYTIPFSPPALNGDTDLIGPKTYGFGQKMYTYRGHHVIEHGGADPGQMSQVARVPGAGIGVAVMVNDHEFGTGFHQVVQRMTLDYLLGLEPVDWAARVKAEWTKTLQDALAPTRPADASLPDVPLTVIPGTYSDEAYGEIVICSLPSSANDTEGLPAGSAVCRDIIANSPFPPAEPAIPTFIARFDKLASNYLLFTHHNTSVFTVTPGIFYPERNETFITQFGSYDAIFTKDGIAFMGNAWGAGPGVEGKDPAVVGVKEAAEVWFVRSAMPEQGSAYTNF</sequence>
<keyword evidence="2" id="KW-1185">Reference proteome</keyword>
<organism evidence="1 2">
    <name type="scientific">Naganishia adeliensis</name>
    <dbReference type="NCBI Taxonomy" id="92952"/>
    <lineage>
        <taxon>Eukaryota</taxon>
        <taxon>Fungi</taxon>
        <taxon>Dikarya</taxon>
        <taxon>Basidiomycota</taxon>
        <taxon>Agaricomycotina</taxon>
        <taxon>Tremellomycetes</taxon>
        <taxon>Filobasidiales</taxon>
        <taxon>Filobasidiaceae</taxon>
        <taxon>Naganishia</taxon>
    </lineage>
</organism>
<dbReference type="Proteomes" id="UP001230649">
    <property type="component" value="Unassembled WGS sequence"/>
</dbReference>
<dbReference type="EMBL" id="JASBWS010000117">
    <property type="protein sequence ID" value="KAJ9096124.1"/>
    <property type="molecule type" value="Genomic_DNA"/>
</dbReference>
<protein>
    <submittedName>
        <fullName evidence="1">Uncharacterized protein</fullName>
    </submittedName>
</protein>
<gene>
    <name evidence="1" type="ORF">QFC20_006499</name>
</gene>
<accession>A0ACC2VAC0</accession>
<reference evidence="1" key="1">
    <citation type="submission" date="2023-04" db="EMBL/GenBank/DDBJ databases">
        <title>Draft Genome sequencing of Naganishia species isolated from polar environments using Oxford Nanopore Technology.</title>
        <authorList>
            <person name="Leo P."/>
            <person name="Venkateswaran K."/>
        </authorList>
    </citation>
    <scope>NUCLEOTIDE SEQUENCE</scope>
    <source>
        <strain evidence="1">MNA-CCFEE 5262</strain>
    </source>
</reference>
<evidence type="ECO:0000313" key="1">
    <source>
        <dbReference type="EMBL" id="KAJ9096124.1"/>
    </source>
</evidence>
<evidence type="ECO:0000313" key="2">
    <source>
        <dbReference type="Proteomes" id="UP001230649"/>
    </source>
</evidence>
<proteinExistence type="predicted"/>
<name>A0ACC2VAC0_9TREE</name>
<comment type="caution">
    <text evidence="1">The sequence shown here is derived from an EMBL/GenBank/DDBJ whole genome shotgun (WGS) entry which is preliminary data.</text>
</comment>